<evidence type="ECO:0000313" key="3">
    <source>
        <dbReference type="EMBL" id="MCI39837.1"/>
    </source>
</evidence>
<dbReference type="GO" id="GO:0003723">
    <property type="term" value="F:RNA binding"/>
    <property type="evidence" value="ECO:0007669"/>
    <property type="project" value="InterPro"/>
</dbReference>
<dbReference type="PROSITE" id="PS51375">
    <property type="entry name" value="PPR"/>
    <property type="match status" value="1"/>
</dbReference>
<dbReference type="NCBIfam" id="TIGR00756">
    <property type="entry name" value="PPR"/>
    <property type="match status" value="1"/>
</dbReference>
<dbReference type="Gene3D" id="1.25.40.10">
    <property type="entry name" value="Tetratricopeptide repeat domain"/>
    <property type="match status" value="1"/>
</dbReference>
<dbReference type="Pfam" id="PF01535">
    <property type="entry name" value="PPR"/>
    <property type="match status" value="3"/>
</dbReference>
<name>A0A392RUL0_9FABA</name>
<dbReference type="InterPro" id="IPR046960">
    <property type="entry name" value="PPR_At4g14850-like_plant"/>
</dbReference>
<feature type="repeat" description="PPR" evidence="2">
    <location>
        <begin position="25"/>
        <end position="59"/>
    </location>
</feature>
<proteinExistence type="predicted"/>
<keyword evidence="1" id="KW-0677">Repeat</keyword>
<dbReference type="InterPro" id="IPR011990">
    <property type="entry name" value="TPR-like_helical_dom_sf"/>
</dbReference>
<keyword evidence="4" id="KW-1185">Reference proteome</keyword>
<organism evidence="3 4">
    <name type="scientific">Trifolium medium</name>
    <dbReference type="NCBI Taxonomy" id="97028"/>
    <lineage>
        <taxon>Eukaryota</taxon>
        <taxon>Viridiplantae</taxon>
        <taxon>Streptophyta</taxon>
        <taxon>Embryophyta</taxon>
        <taxon>Tracheophyta</taxon>
        <taxon>Spermatophyta</taxon>
        <taxon>Magnoliopsida</taxon>
        <taxon>eudicotyledons</taxon>
        <taxon>Gunneridae</taxon>
        <taxon>Pentapetalae</taxon>
        <taxon>rosids</taxon>
        <taxon>fabids</taxon>
        <taxon>Fabales</taxon>
        <taxon>Fabaceae</taxon>
        <taxon>Papilionoideae</taxon>
        <taxon>50 kb inversion clade</taxon>
        <taxon>NPAAA clade</taxon>
        <taxon>Hologalegina</taxon>
        <taxon>IRL clade</taxon>
        <taxon>Trifolieae</taxon>
        <taxon>Trifolium</taxon>
    </lineage>
</organism>
<evidence type="ECO:0000256" key="1">
    <source>
        <dbReference type="ARBA" id="ARBA00022737"/>
    </source>
</evidence>
<dbReference type="PANTHER" id="PTHR47926">
    <property type="entry name" value="PENTATRICOPEPTIDE REPEAT-CONTAINING PROTEIN"/>
    <property type="match status" value="1"/>
</dbReference>
<dbReference type="GO" id="GO:0009451">
    <property type="term" value="P:RNA modification"/>
    <property type="evidence" value="ECO:0007669"/>
    <property type="project" value="InterPro"/>
</dbReference>
<evidence type="ECO:0000256" key="2">
    <source>
        <dbReference type="PROSITE-ProRule" id="PRU00708"/>
    </source>
</evidence>
<comment type="caution">
    <text evidence="3">The sequence shown here is derived from an EMBL/GenBank/DDBJ whole genome shotgun (WGS) entry which is preliminary data.</text>
</comment>
<dbReference type="InterPro" id="IPR002885">
    <property type="entry name" value="PPR_rpt"/>
</dbReference>
<feature type="non-terminal residue" evidence="3">
    <location>
        <position position="119"/>
    </location>
</feature>
<reference evidence="3 4" key="1">
    <citation type="journal article" date="2018" name="Front. Plant Sci.">
        <title>Red Clover (Trifolium pratense) and Zigzag Clover (T. medium) - A Picture of Genomic Similarities and Differences.</title>
        <authorList>
            <person name="Dluhosova J."/>
            <person name="Istvanek J."/>
            <person name="Nedelnik J."/>
            <person name="Repkova J."/>
        </authorList>
    </citation>
    <scope>NUCLEOTIDE SEQUENCE [LARGE SCALE GENOMIC DNA]</scope>
    <source>
        <strain evidence="4">cv. 10/8</strain>
        <tissue evidence="3">Leaf</tissue>
    </source>
</reference>
<sequence>MIVAYARSGDMDSASELFDGLPFKDMVAWTSMVTGYAHNAMPKKALEFFRKTREDGVETDEITLVGVISACAQLGVSGYANWIRDIAEGSRFGSASNVLVGSALIDMYSKCGNVEEAYN</sequence>
<evidence type="ECO:0000313" key="4">
    <source>
        <dbReference type="Proteomes" id="UP000265520"/>
    </source>
</evidence>
<accession>A0A392RUL0</accession>
<dbReference type="EMBL" id="LXQA010272357">
    <property type="protein sequence ID" value="MCI39837.1"/>
    <property type="molecule type" value="Genomic_DNA"/>
</dbReference>
<dbReference type="PANTHER" id="PTHR47926:SF523">
    <property type="entry name" value="DYW DOMAIN-CONTAINING PROTEIN"/>
    <property type="match status" value="1"/>
</dbReference>
<protein>
    <submittedName>
        <fullName evidence="3">Pentatricopeptide repeat-containing protein</fullName>
    </submittedName>
</protein>
<dbReference type="Proteomes" id="UP000265520">
    <property type="component" value="Unassembled WGS sequence"/>
</dbReference>
<dbReference type="AlphaFoldDB" id="A0A392RUL0"/>